<sequence>MKKLILHLFLVLFFFISCTKNETSVVDDEKVKILDKKFEQELLDLKIDSDKTLNGLASKSDLEKVKAIRIYGDIEDITGIEYFVNLDSLTFEIIGKQNNLKSLNLSKNINLSYLNISYNFNLTSLNLLNNINLKELSIWSMSSLANLNILNCKNLKIINCSGSGLTELNVRNCLLLTDLNCVGTSISQLDLSKNLNLNRLLCYSNRVKEICVANLSQPTSNWNICGGIGCKSEIIYKVCQ</sequence>
<keyword evidence="3" id="KW-1185">Reference proteome</keyword>
<evidence type="ECO:0000313" key="3">
    <source>
        <dbReference type="Proteomes" id="UP000245489"/>
    </source>
</evidence>
<dbReference type="RefSeq" id="WP_109744700.1">
    <property type="nucleotide sequence ID" value="NZ_QGGO01000028.1"/>
</dbReference>
<comment type="caution">
    <text evidence="2">The sequence shown here is derived from an EMBL/GenBank/DDBJ whole genome shotgun (WGS) entry which is preliminary data.</text>
</comment>
<evidence type="ECO:0000256" key="1">
    <source>
        <dbReference type="SAM" id="SignalP"/>
    </source>
</evidence>
<name>A0A316DLX6_9BACT</name>
<organism evidence="2 3">
    <name type="scientific">Arcicella aurantiaca</name>
    <dbReference type="NCBI Taxonomy" id="591202"/>
    <lineage>
        <taxon>Bacteria</taxon>
        <taxon>Pseudomonadati</taxon>
        <taxon>Bacteroidota</taxon>
        <taxon>Cytophagia</taxon>
        <taxon>Cytophagales</taxon>
        <taxon>Flectobacillaceae</taxon>
        <taxon>Arcicella</taxon>
    </lineage>
</organism>
<gene>
    <name evidence="2" type="ORF">LV89_04040</name>
</gene>
<dbReference type="AlphaFoldDB" id="A0A316DLX6"/>
<evidence type="ECO:0008006" key="4">
    <source>
        <dbReference type="Google" id="ProtNLM"/>
    </source>
</evidence>
<accession>A0A316DLX6</accession>
<feature type="signal peptide" evidence="1">
    <location>
        <begin position="1"/>
        <end position="19"/>
    </location>
</feature>
<dbReference type="InterPro" id="IPR032675">
    <property type="entry name" value="LRR_dom_sf"/>
</dbReference>
<dbReference type="Gene3D" id="3.80.10.10">
    <property type="entry name" value="Ribonuclease Inhibitor"/>
    <property type="match status" value="1"/>
</dbReference>
<feature type="chain" id="PRO_5016389315" description="Leucine rich repeat (LRR) protein" evidence="1">
    <location>
        <begin position="20"/>
        <end position="240"/>
    </location>
</feature>
<dbReference type="OrthoDB" id="3179827at2"/>
<keyword evidence="1" id="KW-0732">Signal</keyword>
<dbReference type="EMBL" id="QGGO01000028">
    <property type="protein sequence ID" value="PWK18905.1"/>
    <property type="molecule type" value="Genomic_DNA"/>
</dbReference>
<proteinExistence type="predicted"/>
<dbReference type="PROSITE" id="PS51257">
    <property type="entry name" value="PROKAR_LIPOPROTEIN"/>
    <property type="match status" value="1"/>
</dbReference>
<dbReference type="Proteomes" id="UP000245489">
    <property type="component" value="Unassembled WGS sequence"/>
</dbReference>
<reference evidence="2 3" key="1">
    <citation type="submission" date="2018-05" db="EMBL/GenBank/DDBJ databases">
        <title>Genomic Encyclopedia of Archaeal and Bacterial Type Strains, Phase II (KMG-II): from individual species to whole genera.</title>
        <authorList>
            <person name="Goeker M."/>
        </authorList>
    </citation>
    <scope>NUCLEOTIDE SEQUENCE [LARGE SCALE GENOMIC DNA]</scope>
    <source>
        <strain evidence="2 3">DSM 22214</strain>
    </source>
</reference>
<evidence type="ECO:0000313" key="2">
    <source>
        <dbReference type="EMBL" id="PWK18905.1"/>
    </source>
</evidence>
<protein>
    <recommendedName>
        <fullName evidence="4">Leucine rich repeat (LRR) protein</fullName>
    </recommendedName>
</protein>
<dbReference type="SUPFAM" id="SSF52058">
    <property type="entry name" value="L domain-like"/>
    <property type="match status" value="1"/>
</dbReference>